<dbReference type="AlphaFoldDB" id="A0A8I0EUX6"/>
<keyword evidence="4" id="KW-1185">Reference proteome</keyword>
<dbReference type="Proteomes" id="UP000515871">
    <property type="component" value="Chromosome"/>
</dbReference>
<organism evidence="2 5">
    <name type="scientific">Aeromicrobium senzhongii</name>
    <dbReference type="NCBI Taxonomy" id="2663859"/>
    <lineage>
        <taxon>Bacteria</taxon>
        <taxon>Bacillati</taxon>
        <taxon>Actinomycetota</taxon>
        <taxon>Actinomycetes</taxon>
        <taxon>Propionibacteriales</taxon>
        <taxon>Nocardioidaceae</taxon>
        <taxon>Aeromicrobium</taxon>
    </lineage>
</organism>
<evidence type="ECO:0000256" key="1">
    <source>
        <dbReference type="SAM" id="MobiDB-lite"/>
    </source>
</evidence>
<accession>A0A8I0EUX6</accession>
<gene>
    <name evidence="3" type="ORF">H9L21_10730</name>
    <name evidence="2" type="ORF">IBG24_09855</name>
</gene>
<dbReference type="EMBL" id="CP060587">
    <property type="protein sequence ID" value="QNL93585.1"/>
    <property type="molecule type" value="Genomic_DNA"/>
</dbReference>
<feature type="compositionally biased region" description="Acidic residues" evidence="1">
    <location>
        <begin position="33"/>
        <end position="43"/>
    </location>
</feature>
<dbReference type="Proteomes" id="UP000620591">
    <property type="component" value="Unassembled WGS sequence"/>
</dbReference>
<reference evidence="2" key="1">
    <citation type="submission" date="2020-09" db="EMBL/GenBank/DDBJ databases">
        <title>Novel species in genus Aeromicrobium.</title>
        <authorList>
            <person name="Zhang G."/>
        </authorList>
    </citation>
    <scope>NUCLEOTIDE SEQUENCE</scope>
    <source>
        <strain evidence="4">zg-629</strain>
        <strain evidence="3">Zg-629</strain>
        <strain evidence="2">Zg-636</strain>
    </source>
</reference>
<sequence length="58" mass="6422">MTIDPEQPQTPAEPDLIPTAEPADAAEQQRDAWDDEDDDDVVPDAERSVPLDEDESTE</sequence>
<evidence type="ECO:0000313" key="2">
    <source>
        <dbReference type="EMBL" id="MBC9226619.1"/>
    </source>
</evidence>
<proteinExistence type="predicted"/>
<dbReference type="EMBL" id="JACTVM010000002">
    <property type="protein sequence ID" value="MBC9226619.1"/>
    <property type="molecule type" value="Genomic_DNA"/>
</dbReference>
<evidence type="ECO:0000313" key="4">
    <source>
        <dbReference type="Proteomes" id="UP000515871"/>
    </source>
</evidence>
<evidence type="ECO:0000313" key="3">
    <source>
        <dbReference type="EMBL" id="QNL93585.1"/>
    </source>
</evidence>
<name>A0A8I0EUX6_9ACTN</name>
<feature type="region of interest" description="Disordered" evidence="1">
    <location>
        <begin position="1"/>
        <end position="58"/>
    </location>
</feature>
<dbReference type="RefSeq" id="WP_154596904.1">
    <property type="nucleotide sequence ID" value="NZ_CP060587.1"/>
</dbReference>
<protein>
    <submittedName>
        <fullName evidence="2">Uncharacterized protein</fullName>
    </submittedName>
</protein>
<evidence type="ECO:0000313" key="5">
    <source>
        <dbReference type="Proteomes" id="UP000620591"/>
    </source>
</evidence>